<evidence type="ECO:0000313" key="1">
    <source>
        <dbReference type="EMBL" id="KAF3972679.1"/>
    </source>
</evidence>
<dbReference type="AlphaFoldDB" id="A0A8J4RSR7"/>
<comment type="caution">
    <text evidence="1">The sequence shown here is derived from an EMBL/GenBank/DDBJ whole genome shotgun (WGS) entry which is preliminary data.</text>
</comment>
<sequence length="171" mass="18245">MEGGKVNDTSHIGSWKLVVEAFSDDYRGDCDSEGEDRFKPVRDHEVLRGKAQALASVSSSSVLVSGSVVAESDEYRNDIDLSRSRMEGVLAIWVGGSGLTCSFNSPVSVSGSGVDESDRYRTDIDLSRSSREGVLVIWVGGSGLTCTGSECWRFGYSESTGGSGLLGWSNL</sequence>
<organism evidence="1 2">
    <name type="scientific">Castanea mollissima</name>
    <name type="common">Chinese chestnut</name>
    <dbReference type="NCBI Taxonomy" id="60419"/>
    <lineage>
        <taxon>Eukaryota</taxon>
        <taxon>Viridiplantae</taxon>
        <taxon>Streptophyta</taxon>
        <taxon>Embryophyta</taxon>
        <taxon>Tracheophyta</taxon>
        <taxon>Spermatophyta</taxon>
        <taxon>Magnoliopsida</taxon>
        <taxon>eudicotyledons</taxon>
        <taxon>Gunneridae</taxon>
        <taxon>Pentapetalae</taxon>
        <taxon>rosids</taxon>
        <taxon>fabids</taxon>
        <taxon>Fagales</taxon>
        <taxon>Fagaceae</taxon>
        <taxon>Castanea</taxon>
    </lineage>
</organism>
<reference evidence="1" key="1">
    <citation type="submission" date="2020-03" db="EMBL/GenBank/DDBJ databases">
        <title>Castanea mollissima Vanexum genome sequencing.</title>
        <authorList>
            <person name="Staton M."/>
        </authorList>
    </citation>
    <scope>NUCLEOTIDE SEQUENCE</scope>
    <source>
        <tissue evidence="1">Leaf</tissue>
    </source>
</reference>
<proteinExistence type="predicted"/>
<protein>
    <submittedName>
        <fullName evidence="1">Uncharacterized protein</fullName>
    </submittedName>
</protein>
<accession>A0A8J4RSR7</accession>
<evidence type="ECO:0000313" key="2">
    <source>
        <dbReference type="Proteomes" id="UP000737018"/>
    </source>
</evidence>
<keyword evidence="2" id="KW-1185">Reference proteome</keyword>
<dbReference type="EMBL" id="JRKL02000311">
    <property type="protein sequence ID" value="KAF3972679.1"/>
    <property type="molecule type" value="Genomic_DNA"/>
</dbReference>
<gene>
    <name evidence="1" type="ORF">CMV_003826</name>
</gene>
<name>A0A8J4RSR7_9ROSI</name>
<dbReference type="Proteomes" id="UP000737018">
    <property type="component" value="Unassembled WGS sequence"/>
</dbReference>